<name>A0A1F6DD95_9BACT</name>
<dbReference type="EMBL" id="MFLF01000016">
    <property type="protein sequence ID" value="OGG59375.1"/>
    <property type="molecule type" value="Genomic_DNA"/>
</dbReference>
<dbReference type="Proteomes" id="UP000178794">
    <property type="component" value="Unassembled WGS sequence"/>
</dbReference>
<dbReference type="AlphaFoldDB" id="A0A1F6DD95"/>
<sequence length="224" mass="25637">MSQETVVPQDLLRQFNGTLVYRGKFNGFISQGEYFITREDTRLFRDGVECIFDGHYDACALESSGDIITRSNGFLYRNGGSTPIYKGRLGVWRPDTKERGIIIELGGRILRNGTKFICEDNSSNWTSDFQGGVIICRGSQFFRNDRDLICESLSSHWLPDARGGVIIRLFDQFLHNGTELIYEGGWNRWGSYRNGIMVQYDENDGTKSLVYYNPFDHMASPFDD</sequence>
<organism evidence="1 2">
    <name type="scientific">Candidatus Kaiserbacteria bacterium RIFCSPHIGHO2_02_FULL_50_50</name>
    <dbReference type="NCBI Taxonomy" id="1798492"/>
    <lineage>
        <taxon>Bacteria</taxon>
        <taxon>Candidatus Kaiseribacteriota</taxon>
    </lineage>
</organism>
<evidence type="ECO:0000313" key="2">
    <source>
        <dbReference type="Proteomes" id="UP000178794"/>
    </source>
</evidence>
<accession>A0A1F6DD95</accession>
<reference evidence="1 2" key="1">
    <citation type="journal article" date="2016" name="Nat. Commun.">
        <title>Thousands of microbial genomes shed light on interconnected biogeochemical processes in an aquifer system.</title>
        <authorList>
            <person name="Anantharaman K."/>
            <person name="Brown C.T."/>
            <person name="Hug L.A."/>
            <person name="Sharon I."/>
            <person name="Castelle C.J."/>
            <person name="Probst A.J."/>
            <person name="Thomas B.C."/>
            <person name="Singh A."/>
            <person name="Wilkins M.J."/>
            <person name="Karaoz U."/>
            <person name="Brodie E.L."/>
            <person name="Williams K.H."/>
            <person name="Hubbard S.S."/>
            <person name="Banfield J.F."/>
        </authorList>
    </citation>
    <scope>NUCLEOTIDE SEQUENCE [LARGE SCALE GENOMIC DNA]</scope>
</reference>
<comment type="caution">
    <text evidence="1">The sequence shown here is derived from an EMBL/GenBank/DDBJ whole genome shotgun (WGS) entry which is preliminary data.</text>
</comment>
<gene>
    <name evidence="1" type="ORF">A3C89_02630</name>
</gene>
<proteinExistence type="predicted"/>
<dbReference type="STRING" id="1798492.A3C89_02630"/>
<evidence type="ECO:0000313" key="1">
    <source>
        <dbReference type="EMBL" id="OGG59375.1"/>
    </source>
</evidence>
<protein>
    <submittedName>
        <fullName evidence="1">Uncharacterized protein</fullName>
    </submittedName>
</protein>